<keyword evidence="2 4" id="KW-0378">Hydrolase</keyword>
<feature type="active site" description="For ring-opening step" evidence="4">
    <location>
        <position position="135"/>
    </location>
</feature>
<evidence type="ECO:0000313" key="6">
    <source>
        <dbReference type="EMBL" id="HIV00675.1"/>
    </source>
</evidence>
<evidence type="ECO:0000259" key="5">
    <source>
        <dbReference type="Pfam" id="PF01182"/>
    </source>
</evidence>
<name>A0A9D1NCT4_9FIRM</name>
<dbReference type="Pfam" id="PF01182">
    <property type="entry name" value="Glucosamine_iso"/>
    <property type="match status" value="1"/>
</dbReference>
<dbReference type="PANTHER" id="PTHR11280">
    <property type="entry name" value="GLUCOSAMINE-6-PHOSPHATE ISOMERASE"/>
    <property type="match status" value="1"/>
</dbReference>
<dbReference type="Proteomes" id="UP000886891">
    <property type="component" value="Unassembled WGS sequence"/>
</dbReference>
<dbReference type="CDD" id="cd01399">
    <property type="entry name" value="GlcN6P_deaminase"/>
    <property type="match status" value="1"/>
</dbReference>
<comment type="similarity">
    <text evidence="4">Belongs to the glucosamine/galactosamine-6-phosphate isomerase family. NagB subfamily.</text>
</comment>
<dbReference type="Gene3D" id="3.40.50.1360">
    <property type="match status" value="1"/>
</dbReference>
<dbReference type="SUPFAM" id="SSF100950">
    <property type="entry name" value="NagB/RpiA/CoA transferase-like"/>
    <property type="match status" value="1"/>
</dbReference>
<reference evidence="6" key="2">
    <citation type="journal article" date="2021" name="PeerJ">
        <title>Extensive microbial diversity within the chicken gut microbiome revealed by metagenomics and culture.</title>
        <authorList>
            <person name="Gilroy R."/>
            <person name="Ravi A."/>
            <person name="Getino M."/>
            <person name="Pursley I."/>
            <person name="Horton D.L."/>
            <person name="Alikhan N.F."/>
            <person name="Baker D."/>
            <person name="Gharbi K."/>
            <person name="Hall N."/>
            <person name="Watson M."/>
            <person name="Adriaenssens E.M."/>
            <person name="Foster-Nyarko E."/>
            <person name="Jarju S."/>
            <person name="Secka A."/>
            <person name="Antonio M."/>
            <person name="Oren A."/>
            <person name="Chaudhuri R.R."/>
            <person name="La Ragione R."/>
            <person name="Hildebrand F."/>
            <person name="Pallen M.J."/>
        </authorList>
    </citation>
    <scope>NUCLEOTIDE SEQUENCE</scope>
    <source>
        <strain evidence="6">23406</strain>
    </source>
</reference>
<comment type="pathway">
    <text evidence="4">Amino-sugar metabolism; N-acetylneuraminate degradation; D-fructose 6-phosphate from N-acetylneuraminate: step 5/5.</text>
</comment>
<feature type="active site" description="For ring-opening step" evidence="4">
    <location>
        <position position="142"/>
    </location>
</feature>
<evidence type="ECO:0000256" key="1">
    <source>
        <dbReference type="ARBA" id="ARBA00000644"/>
    </source>
</evidence>
<dbReference type="NCBIfam" id="TIGR00502">
    <property type="entry name" value="nagB"/>
    <property type="match status" value="1"/>
</dbReference>
<evidence type="ECO:0000256" key="2">
    <source>
        <dbReference type="ARBA" id="ARBA00022801"/>
    </source>
</evidence>
<keyword evidence="3 4" id="KW-0119">Carbohydrate metabolism</keyword>
<dbReference type="EMBL" id="DVOH01000048">
    <property type="protein sequence ID" value="HIV00675.1"/>
    <property type="molecule type" value="Genomic_DNA"/>
</dbReference>
<dbReference type="GO" id="GO:0042802">
    <property type="term" value="F:identical protein binding"/>
    <property type="evidence" value="ECO:0007669"/>
    <property type="project" value="TreeGrafter"/>
</dbReference>
<dbReference type="FunFam" id="3.40.50.1360:FF:000003">
    <property type="entry name" value="Glucosamine-6-phosphate deaminase"/>
    <property type="match status" value="1"/>
</dbReference>
<reference evidence="6" key="1">
    <citation type="submission" date="2020-10" db="EMBL/GenBank/DDBJ databases">
        <authorList>
            <person name="Gilroy R."/>
        </authorList>
    </citation>
    <scope>NUCLEOTIDE SEQUENCE</scope>
    <source>
        <strain evidence="6">23406</strain>
    </source>
</reference>
<accession>A0A9D1NCT4</accession>
<comment type="caution">
    <text evidence="6">The sequence shown here is derived from an EMBL/GenBank/DDBJ whole genome shotgun (WGS) entry which is preliminary data.</text>
</comment>
<dbReference type="InterPro" id="IPR037171">
    <property type="entry name" value="NagB/RpiA_transferase-like"/>
</dbReference>
<dbReference type="GO" id="GO:0005975">
    <property type="term" value="P:carbohydrate metabolic process"/>
    <property type="evidence" value="ECO:0007669"/>
    <property type="project" value="InterPro"/>
</dbReference>
<evidence type="ECO:0000256" key="4">
    <source>
        <dbReference type="HAMAP-Rule" id="MF_01241"/>
    </source>
</evidence>
<dbReference type="EC" id="3.5.99.6" evidence="4"/>
<feature type="active site" description="Proton acceptor; for enolization step" evidence="4">
    <location>
        <position position="67"/>
    </location>
</feature>
<comment type="function">
    <text evidence="4">Catalyzes the reversible isomerization-deamination of glucosamine 6-phosphate (GlcN6P) to form fructose 6-phosphate (Fru6P) and ammonium ion.</text>
</comment>
<organism evidence="6 7">
    <name type="scientific">Candidatus Stercoripulliclostridium merdipullorum</name>
    <dbReference type="NCBI Taxonomy" id="2840952"/>
    <lineage>
        <taxon>Bacteria</taxon>
        <taxon>Bacillati</taxon>
        <taxon>Bacillota</taxon>
        <taxon>Clostridia</taxon>
        <taxon>Eubacteriales</taxon>
        <taxon>Candidatus Stercoripulliclostridium</taxon>
    </lineage>
</organism>
<dbReference type="PANTHER" id="PTHR11280:SF5">
    <property type="entry name" value="GLUCOSAMINE-6-PHOSPHATE ISOMERASE"/>
    <property type="match status" value="1"/>
</dbReference>
<dbReference type="InterPro" id="IPR004547">
    <property type="entry name" value="Glucosamine6P_isomerase"/>
</dbReference>
<evidence type="ECO:0000256" key="3">
    <source>
        <dbReference type="ARBA" id="ARBA00023277"/>
    </source>
</evidence>
<gene>
    <name evidence="4 6" type="primary">nagB</name>
    <name evidence="6" type="ORF">IAB14_06155</name>
</gene>
<dbReference type="GO" id="GO:0006043">
    <property type="term" value="P:glucosamine catabolic process"/>
    <property type="evidence" value="ECO:0007669"/>
    <property type="project" value="TreeGrafter"/>
</dbReference>
<feature type="domain" description="Glucosamine/galactosamine-6-phosphate isomerase" evidence="5">
    <location>
        <begin position="9"/>
        <end position="224"/>
    </location>
</feature>
<dbReference type="GO" id="GO:0019262">
    <property type="term" value="P:N-acetylneuraminate catabolic process"/>
    <property type="evidence" value="ECO:0007669"/>
    <property type="project" value="UniProtKB-UniRule"/>
</dbReference>
<evidence type="ECO:0000313" key="7">
    <source>
        <dbReference type="Proteomes" id="UP000886891"/>
    </source>
</evidence>
<dbReference type="HAMAP" id="MF_01241">
    <property type="entry name" value="GlcN6P_deamin"/>
    <property type="match status" value="1"/>
</dbReference>
<dbReference type="GO" id="GO:0005737">
    <property type="term" value="C:cytoplasm"/>
    <property type="evidence" value="ECO:0007669"/>
    <property type="project" value="TreeGrafter"/>
</dbReference>
<comment type="caution">
    <text evidence="4">Lacks conserved residue(s) required for the propagation of feature annotation.</text>
</comment>
<protein>
    <recommendedName>
        <fullName evidence="4">Glucosamine-6-phosphate deaminase</fullName>
        <ecNumber evidence="4">3.5.99.6</ecNumber>
    </recommendedName>
    <alternativeName>
        <fullName evidence="4">GlcN6P deaminase</fullName>
        <shortName evidence="4">GNPDA</shortName>
    </alternativeName>
    <alternativeName>
        <fullName evidence="4">Glucosamine-6-phosphate isomerase</fullName>
    </alternativeName>
</protein>
<feature type="active site" description="Proton acceptor; for ring-opening step" evidence="4">
    <location>
        <position position="137"/>
    </location>
</feature>
<proteinExistence type="inferred from homology"/>
<sequence>MNVIVCNNAEAVADKAYEIVADIITAKPDAVLGLATGSTPVGLYRRLIEGYRQGKLSFRKIRSLNLDEYVGLPETHDQSYRYFMNDNLFDHIDIDKAETHVPCGTADDLQKAADEYTRLAASMPRDVQILGIGSNGHIAFNEPGTPFDSETHIVTLKESTRRDNARFFASIDEVPTHAVTMGIKTILNAKKIILVATGTNKADAVYNMINGPISEDCPASALRNHPDVDVIVDRDAAAKL</sequence>
<dbReference type="AlphaFoldDB" id="A0A9D1NCT4"/>
<dbReference type="InterPro" id="IPR006148">
    <property type="entry name" value="Glc/Gal-6P_isomerase"/>
</dbReference>
<comment type="catalytic activity">
    <reaction evidence="1 4">
        <text>alpha-D-glucosamine 6-phosphate + H2O = beta-D-fructose 6-phosphate + NH4(+)</text>
        <dbReference type="Rhea" id="RHEA:12172"/>
        <dbReference type="ChEBI" id="CHEBI:15377"/>
        <dbReference type="ChEBI" id="CHEBI:28938"/>
        <dbReference type="ChEBI" id="CHEBI:57634"/>
        <dbReference type="ChEBI" id="CHEBI:75989"/>
        <dbReference type="EC" id="3.5.99.6"/>
    </reaction>
</comment>
<dbReference type="GO" id="GO:0006046">
    <property type="term" value="P:N-acetylglucosamine catabolic process"/>
    <property type="evidence" value="ECO:0007669"/>
    <property type="project" value="UniProtKB-UniRule"/>
</dbReference>
<dbReference type="GO" id="GO:0004342">
    <property type="term" value="F:glucosamine-6-phosphate deaminase activity"/>
    <property type="evidence" value="ECO:0007669"/>
    <property type="project" value="UniProtKB-UniRule"/>
</dbReference>